<gene>
    <name evidence="3" type="ORF">ISN45_Aa05g010790</name>
</gene>
<dbReference type="EMBL" id="JAEFBK010000010">
    <property type="protein sequence ID" value="KAG7559487.1"/>
    <property type="molecule type" value="Genomic_DNA"/>
</dbReference>
<dbReference type="Pfam" id="PF03372">
    <property type="entry name" value="Exo_endo_phos"/>
    <property type="match status" value="1"/>
</dbReference>
<protein>
    <submittedName>
        <fullName evidence="3">Reverse transcriptase zinc-binding domain</fullName>
    </submittedName>
</protein>
<dbReference type="Pfam" id="PF00078">
    <property type="entry name" value="RVT_1"/>
    <property type="match status" value="1"/>
</dbReference>
<feature type="region of interest" description="Disordered" evidence="1">
    <location>
        <begin position="1"/>
        <end position="68"/>
    </location>
</feature>
<dbReference type="CDD" id="cd01650">
    <property type="entry name" value="RT_nLTR_like"/>
    <property type="match status" value="1"/>
</dbReference>
<keyword evidence="3" id="KW-0808">Transferase</keyword>
<dbReference type="PROSITE" id="PS50878">
    <property type="entry name" value="RT_POL"/>
    <property type="match status" value="1"/>
</dbReference>
<dbReference type="InterPro" id="IPR025558">
    <property type="entry name" value="DUF4283"/>
</dbReference>
<reference evidence="3 4" key="1">
    <citation type="submission" date="2020-12" db="EMBL/GenBank/DDBJ databases">
        <title>Concerted genomic and epigenomic changes stabilize Arabidopsis allopolyploids.</title>
        <authorList>
            <person name="Chen Z."/>
        </authorList>
    </citation>
    <scope>NUCLEOTIDE SEQUENCE [LARGE SCALE GENOMIC DNA]</scope>
    <source>
        <strain evidence="3">Allo738</strain>
        <tissue evidence="3">Leaf</tissue>
    </source>
</reference>
<evidence type="ECO:0000313" key="4">
    <source>
        <dbReference type="Proteomes" id="UP000694240"/>
    </source>
</evidence>
<dbReference type="GO" id="GO:0003676">
    <property type="term" value="F:nucleic acid binding"/>
    <property type="evidence" value="ECO:0007669"/>
    <property type="project" value="InterPro"/>
</dbReference>
<comment type="caution">
    <text evidence="3">The sequence shown here is derived from an EMBL/GenBank/DDBJ whole genome shotgun (WGS) entry which is preliminary data.</text>
</comment>
<dbReference type="InterPro" id="IPR026960">
    <property type="entry name" value="RVT-Znf"/>
</dbReference>
<keyword evidence="3" id="KW-0548">Nucleotidyltransferase</keyword>
<dbReference type="InterPro" id="IPR002156">
    <property type="entry name" value="RNaseH_domain"/>
</dbReference>
<dbReference type="Pfam" id="PF13966">
    <property type="entry name" value="zf-RVT"/>
    <property type="match status" value="1"/>
</dbReference>
<dbReference type="InterPro" id="IPR044730">
    <property type="entry name" value="RNase_H-like_dom_plant"/>
</dbReference>
<proteinExistence type="predicted"/>
<feature type="region of interest" description="Disordered" evidence="1">
    <location>
        <begin position="270"/>
        <end position="429"/>
    </location>
</feature>
<evidence type="ECO:0000313" key="3">
    <source>
        <dbReference type="EMBL" id="KAG7559487.1"/>
    </source>
</evidence>
<keyword evidence="3" id="KW-0695">RNA-directed DNA polymerase</keyword>
<feature type="compositionally biased region" description="Polar residues" evidence="1">
    <location>
        <begin position="312"/>
        <end position="330"/>
    </location>
</feature>
<dbReference type="Proteomes" id="UP000694240">
    <property type="component" value="Chromosome 10"/>
</dbReference>
<feature type="region of interest" description="Disordered" evidence="1">
    <location>
        <begin position="507"/>
        <end position="590"/>
    </location>
</feature>
<dbReference type="Pfam" id="PF13456">
    <property type="entry name" value="RVT_3"/>
    <property type="match status" value="1"/>
</dbReference>
<dbReference type="InterPro" id="IPR000477">
    <property type="entry name" value="RT_dom"/>
</dbReference>
<dbReference type="PANTHER" id="PTHR33116">
    <property type="entry name" value="REVERSE TRANSCRIPTASE ZINC-BINDING DOMAIN-CONTAINING PROTEIN-RELATED-RELATED"/>
    <property type="match status" value="1"/>
</dbReference>
<dbReference type="GO" id="GO:0004523">
    <property type="term" value="F:RNA-DNA hybrid ribonuclease activity"/>
    <property type="evidence" value="ECO:0007669"/>
    <property type="project" value="InterPro"/>
</dbReference>
<dbReference type="GO" id="GO:0003964">
    <property type="term" value="F:RNA-directed DNA polymerase activity"/>
    <property type="evidence" value="ECO:0007669"/>
    <property type="project" value="UniProtKB-KW"/>
</dbReference>
<feature type="compositionally biased region" description="Basic and acidic residues" evidence="1">
    <location>
        <begin position="301"/>
        <end position="311"/>
    </location>
</feature>
<dbReference type="Pfam" id="PF14111">
    <property type="entry name" value="DUF4283"/>
    <property type="match status" value="1"/>
</dbReference>
<dbReference type="CDD" id="cd06222">
    <property type="entry name" value="RNase_H_like"/>
    <property type="match status" value="1"/>
</dbReference>
<evidence type="ECO:0000259" key="2">
    <source>
        <dbReference type="PROSITE" id="PS50878"/>
    </source>
</evidence>
<name>A0A8T1ZJ54_9BRAS</name>
<feature type="domain" description="Reverse transcriptase" evidence="2">
    <location>
        <begin position="1013"/>
        <end position="1283"/>
    </location>
</feature>
<sequence length="1883" mass="213258">MSTEIESATACPDKTTMTSRIPYSAKGKGISYYQKESSKSYHKYPPRYEQERGDSYQSPRTRKETTQDFSAPPLKRIRAPDVDTSDLIEENALTLMGRLTNPSAQRLWSLIPYLSNRWNLRGKAIGSDLGNGCFQFRFDFEEDLTKVLENRPYHFDQWMVILQKWEPVISASFPSQIPFWVELQGLPMHFWKQQMIYRIGEELGTILDHEITPAAAKVKVEINGLAPLTKQTVVEFPDGSEALVTLEYKNLKKHCFHCQRLSHEIANCPGLEKGKSDAKPPPAQVIGKETPKRNDSAYNREQSRALPKESYSRNSRPSISKGNYTPSGRQFNGREAMTNTSSGSRTYGYRHSNARRSPPRPLNYSSKVPARSTDRPYHSNSRPNFQWRERTSSPAAGPGSSETSRTRRPPLERGSTAGESSPTPRPVPTTEEIMGELREVTVQYTNCADPTESMARKQRVLQGEARGLMAETAAQILAAAVNIAPSSPDLPPHPSTLTATGTITMKKKRGRPPLNKTVNKSPLNLKGAKSSKRNKELIQNSPRRRSTGGKSTNAEEPNPPVPQRKSAKQRLTMPNEEAGPSTTREPPQPLQWMDYSANKLVSPHSPGGGGLAILWKDHIELETLEACPNFIDTHIKAEGKSFFATFVYGEPDKSKRKSIWEQLSTIGQARSDPWYLTGDFNDIIDSSEKQGGPNRPEGSFIDFRTFMSECDLFDLRHSGNFLSWRGQRHDHLVHCRLDRAMSNSSWAEVYPSGRCEYLRFEGSDHRPLLTCFDLQKKKRKGLFRYDRRLRNNKEVSQLIRNQWKPDEDEDVEKKLSRCRTAIITWTREKHLNSQKRVEEARTKLEIEMSSTSSNTLRIAAINEELRLAYKDEEDFWKQRSRQLWLTLGDKNTGYFHAITKGRKAVNKFSILENEAGQVFYEEEKILGVITEYYQTLFHLEEGERESIIHEALSPCISAETNDELTAIPLPEEIRGACFSIHADKAPGPDGFSASFFQSHWPTVGPQIILEIQNFFSSGILPRNINLTHVRLIPKITSPKKMSDYRPIALCTVYYKIISKILTKRLQPVLHSLVAENQSAFVPQRAISDNVLITHEVLHYLHASTAKKRCYMAVKTDMSKAYDRIEWEFIELVLQRMGFHHIWINWMMQCITTVNYSYLLNGSAQGSVSPQRGIRQGDPLSPYIFILCSEVLTGLCKKAERENRLTGIKVGKLSPRISHLLFADDTMFFCKSDNANCSTLLEILKNYELASGQMINAQKSAVTFSTKTPADTRERVKTQLGIQKEGGLGKYLGLPELFGRKKKDLFTIIVDRIRQRARSWSSRFLSTAGKTIMLKSVLAAMPSYSMSCFKLPNSLYKRIQSVLTRFWWDSSMEKKKMCWISWKKLTKAKGNGGLGFRDLQSFNDALLTKVSWRILANPSCLLAKILLGKYCHTTPFLDSVAPTSTSHGWRGICIGKELLKSQLGKVIGNGKDTLIWKDPWISLTSPVTPMGPATSDSQNLTVDQLICPVTGEWNRDKIQQLLPEYEHQILEIKMSKLGAKDVFAWLPTKSGTYSAKSGYYESLSTSAEESENLDLNKDFKWSKNIWHIKSSPKTKFFVWKVMRGAIPVGENLRSRGLEVEAKCPFCDEIESTLHLFFKCRFASQIWERAPFKTPVCSSNLTSFRSGLEGVQNLVCLPPSGLGEGPLHTWILWKIWLARNQQIFNKCHDSPQETLSQAIKLAREWQEAQRDTGIQTPNRAPPIHQLPGSDVILCQSDAAWDESSKQAGLGWIFSNRSLDLSRSDSKAADHIRSPLLAEGLALLEALNQAHNLGFTKLSVASDSKQLIEAIKSESHQKELHGILHDILTISSTFVEICFRFIPREKNREADALAKHALRNSFICTR</sequence>
<organism evidence="3 4">
    <name type="scientific">Arabidopsis thaliana x Arabidopsis arenosa</name>
    <dbReference type="NCBI Taxonomy" id="1240361"/>
    <lineage>
        <taxon>Eukaryota</taxon>
        <taxon>Viridiplantae</taxon>
        <taxon>Streptophyta</taxon>
        <taxon>Embryophyta</taxon>
        <taxon>Tracheophyta</taxon>
        <taxon>Spermatophyta</taxon>
        <taxon>Magnoliopsida</taxon>
        <taxon>eudicotyledons</taxon>
        <taxon>Gunneridae</taxon>
        <taxon>Pentapetalae</taxon>
        <taxon>rosids</taxon>
        <taxon>malvids</taxon>
        <taxon>Brassicales</taxon>
        <taxon>Brassicaceae</taxon>
        <taxon>Camelineae</taxon>
        <taxon>Arabidopsis</taxon>
    </lineage>
</organism>
<keyword evidence="4" id="KW-1185">Reference proteome</keyword>
<dbReference type="PANTHER" id="PTHR33116:SF86">
    <property type="entry name" value="REVERSE TRANSCRIPTASE DOMAIN-CONTAINING PROTEIN"/>
    <property type="match status" value="1"/>
</dbReference>
<accession>A0A8T1ZJ54</accession>
<dbReference type="InterPro" id="IPR005135">
    <property type="entry name" value="Endo/exonuclease/phosphatase"/>
</dbReference>
<evidence type="ECO:0000256" key="1">
    <source>
        <dbReference type="SAM" id="MobiDB-lite"/>
    </source>
</evidence>